<dbReference type="AlphaFoldDB" id="A0AAN9QHT7"/>
<evidence type="ECO:0000313" key="2">
    <source>
        <dbReference type="Proteomes" id="UP001374584"/>
    </source>
</evidence>
<evidence type="ECO:0000313" key="1">
    <source>
        <dbReference type="EMBL" id="KAK7335944.1"/>
    </source>
</evidence>
<proteinExistence type="predicted"/>
<reference evidence="1 2" key="1">
    <citation type="submission" date="2024-01" db="EMBL/GenBank/DDBJ databases">
        <title>The genomes of 5 underutilized Papilionoideae crops provide insights into root nodulation and disease resistanc.</title>
        <authorList>
            <person name="Jiang F."/>
        </authorList>
    </citation>
    <scope>NUCLEOTIDE SEQUENCE [LARGE SCALE GENOMIC DNA]</scope>
    <source>
        <strain evidence="1">JINMINGXINNONG_FW02</strain>
        <tissue evidence="1">Leaves</tissue>
    </source>
</reference>
<protein>
    <submittedName>
        <fullName evidence="1">Uncharacterized protein</fullName>
    </submittedName>
</protein>
<organism evidence="1 2">
    <name type="scientific">Phaseolus coccineus</name>
    <name type="common">Scarlet runner bean</name>
    <name type="synonym">Phaseolus multiflorus</name>
    <dbReference type="NCBI Taxonomy" id="3886"/>
    <lineage>
        <taxon>Eukaryota</taxon>
        <taxon>Viridiplantae</taxon>
        <taxon>Streptophyta</taxon>
        <taxon>Embryophyta</taxon>
        <taxon>Tracheophyta</taxon>
        <taxon>Spermatophyta</taxon>
        <taxon>Magnoliopsida</taxon>
        <taxon>eudicotyledons</taxon>
        <taxon>Gunneridae</taxon>
        <taxon>Pentapetalae</taxon>
        <taxon>rosids</taxon>
        <taxon>fabids</taxon>
        <taxon>Fabales</taxon>
        <taxon>Fabaceae</taxon>
        <taxon>Papilionoideae</taxon>
        <taxon>50 kb inversion clade</taxon>
        <taxon>NPAAA clade</taxon>
        <taxon>indigoferoid/millettioid clade</taxon>
        <taxon>Phaseoleae</taxon>
        <taxon>Phaseolus</taxon>
    </lineage>
</organism>
<keyword evidence="2" id="KW-1185">Reference proteome</keyword>
<dbReference type="EMBL" id="JAYMYR010000010">
    <property type="protein sequence ID" value="KAK7335944.1"/>
    <property type="molecule type" value="Genomic_DNA"/>
</dbReference>
<name>A0AAN9QHT7_PHACN</name>
<dbReference type="Proteomes" id="UP001374584">
    <property type="component" value="Unassembled WGS sequence"/>
</dbReference>
<sequence>MALHALKFQTHKFIRSMCDNGLVNKQFVNLEAAREHPLRRDALVRAITAYSSPPKAKSLFSDITIQL</sequence>
<comment type="caution">
    <text evidence="1">The sequence shown here is derived from an EMBL/GenBank/DDBJ whole genome shotgun (WGS) entry which is preliminary data.</text>
</comment>
<accession>A0AAN9QHT7</accession>
<gene>
    <name evidence="1" type="ORF">VNO80_28092</name>
</gene>